<dbReference type="Gene3D" id="3.40.50.2300">
    <property type="match status" value="2"/>
</dbReference>
<dbReference type="PANTHER" id="PTHR35271">
    <property type="entry name" value="ABC TRANSPORTER, SUBSTRATE-BINDING LIPOPROTEIN-RELATED"/>
    <property type="match status" value="1"/>
</dbReference>
<dbReference type="Proteomes" id="UP000006804">
    <property type="component" value="Chromosome"/>
</dbReference>
<dbReference type="KEGG" id="tta:Theth_1937"/>
<dbReference type="InterPro" id="IPR007487">
    <property type="entry name" value="ABC_transpt-TYRBP-like"/>
</dbReference>
<dbReference type="AlphaFoldDB" id="F7YWJ7"/>
<accession>F7YWJ7</accession>
<dbReference type="CDD" id="cd06325">
    <property type="entry name" value="PBP1_ABC_unchar_transporter"/>
    <property type="match status" value="1"/>
</dbReference>
<organism evidence="1 2">
    <name type="scientific">Pseudothermotoga thermarum DSM 5069</name>
    <dbReference type="NCBI Taxonomy" id="688269"/>
    <lineage>
        <taxon>Bacteria</taxon>
        <taxon>Thermotogati</taxon>
        <taxon>Thermotogota</taxon>
        <taxon>Thermotogae</taxon>
        <taxon>Thermotogales</taxon>
        <taxon>Thermotogaceae</taxon>
        <taxon>Pseudothermotoga</taxon>
    </lineage>
</organism>
<evidence type="ECO:0000313" key="1">
    <source>
        <dbReference type="EMBL" id="AEH51978.1"/>
    </source>
</evidence>
<dbReference type="PANTHER" id="PTHR35271:SF1">
    <property type="entry name" value="ABC TRANSPORTER, SUBSTRATE-BINDING LIPOPROTEIN"/>
    <property type="match status" value="1"/>
</dbReference>
<gene>
    <name evidence="1" type="ORF">Theth_1937</name>
</gene>
<evidence type="ECO:0000313" key="2">
    <source>
        <dbReference type="Proteomes" id="UP000006804"/>
    </source>
</evidence>
<dbReference type="eggNOG" id="COG2984">
    <property type="taxonomic scope" value="Bacteria"/>
</dbReference>
<dbReference type="InterPro" id="IPR028082">
    <property type="entry name" value="Peripla_BP_I"/>
</dbReference>
<dbReference type="RefSeq" id="WP_013933185.1">
    <property type="nucleotide sequence ID" value="NC_015707.1"/>
</dbReference>
<dbReference type="OrthoDB" id="9776955at2"/>
<dbReference type="PATRIC" id="fig|688269.3.peg.1998"/>
<keyword evidence="2" id="KW-1185">Reference proteome</keyword>
<proteinExistence type="predicted"/>
<dbReference type="SUPFAM" id="SSF53822">
    <property type="entry name" value="Periplasmic binding protein-like I"/>
    <property type="match status" value="1"/>
</dbReference>
<dbReference type="STRING" id="688269.Theth_1937"/>
<dbReference type="EMBL" id="CP002351">
    <property type="protein sequence ID" value="AEH51978.1"/>
    <property type="molecule type" value="Genomic_DNA"/>
</dbReference>
<sequence precursor="true">MKKLISAVLMLIISVLVLGTVRVGITQIVDHPALNAVYDGIIKALEDAGFKVGVDVIIDRQNAQGSIQNAVAIARKFADEKVDYVVAISTPCAQAAVQVITDRPVVFSAVTDPVGAGLIKQLGKNDSNVVGISDMAPVATHLKLIKMIFPNAKKVGVIYNPGEANSVTLTNIAKSVAPSLGLTIIDIPGTSAAEMVTALTSIGPSVDVLYIGTDNTAAAGIQAIGSAALRLKKPIVAADIDIARGGGVIGFGFDYFTIGVETGKLLVQLIKGAKPQDLESGVLGPESLLLYINLDVAKQLGVEIPKDLIDRANILVQGGREVKR</sequence>
<dbReference type="HOGENOM" id="CLU_058196_1_0_0"/>
<reference evidence="1 2" key="1">
    <citation type="submission" date="2010-11" db="EMBL/GenBank/DDBJ databases">
        <title>The complete genome of Thermotoga thermarum DSM 5069.</title>
        <authorList>
            <consortium name="US DOE Joint Genome Institute (JGI-PGF)"/>
            <person name="Lucas S."/>
            <person name="Copeland A."/>
            <person name="Lapidus A."/>
            <person name="Bruce D."/>
            <person name="Goodwin L."/>
            <person name="Pitluck S."/>
            <person name="Kyrpides N."/>
            <person name="Mavromatis K."/>
            <person name="Ivanova N."/>
            <person name="Zeytun A."/>
            <person name="Brettin T."/>
            <person name="Detter J.C."/>
            <person name="Tapia R."/>
            <person name="Han C."/>
            <person name="Land M."/>
            <person name="Hauser L."/>
            <person name="Markowitz V."/>
            <person name="Cheng J.-F."/>
            <person name="Hugenholtz P."/>
            <person name="Woyke T."/>
            <person name="Wu D."/>
            <person name="Spring S."/>
            <person name="Schroeder M."/>
            <person name="Brambilla E."/>
            <person name="Klenk H.-P."/>
            <person name="Eisen J.A."/>
        </authorList>
    </citation>
    <scope>NUCLEOTIDE SEQUENCE [LARGE SCALE GENOMIC DNA]</scope>
    <source>
        <strain evidence="1 2">DSM 5069</strain>
    </source>
</reference>
<name>F7YWJ7_9THEM</name>
<protein>
    <recommendedName>
        <fullName evidence="3">ABC transporter substrate binding protein</fullName>
    </recommendedName>
</protein>
<evidence type="ECO:0008006" key="3">
    <source>
        <dbReference type="Google" id="ProtNLM"/>
    </source>
</evidence>
<dbReference type="Pfam" id="PF04392">
    <property type="entry name" value="ABC_sub_bind"/>
    <property type="match status" value="1"/>
</dbReference>